<proteinExistence type="predicted"/>
<dbReference type="EMBL" id="JAPDFW010000011">
    <property type="protein sequence ID" value="KAJ5080296.1"/>
    <property type="molecule type" value="Genomic_DNA"/>
</dbReference>
<evidence type="ECO:0000313" key="1">
    <source>
        <dbReference type="EMBL" id="KAJ5080296.1"/>
    </source>
</evidence>
<reference evidence="1" key="1">
    <citation type="submission" date="2022-10" db="EMBL/GenBank/DDBJ databases">
        <title>Novel sulphate-reducing endosymbionts in the free-living metamonad Anaeramoeba.</title>
        <authorList>
            <person name="Jerlstrom-Hultqvist J."/>
            <person name="Cepicka I."/>
            <person name="Gallot-Lavallee L."/>
            <person name="Salas-Leiva D."/>
            <person name="Curtis B.A."/>
            <person name="Zahonova K."/>
            <person name="Pipaliya S."/>
            <person name="Dacks J."/>
            <person name="Roger A.J."/>
        </authorList>
    </citation>
    <scope>NUCLEOTIDE SEQUENCE</scope>
    <source>
        <strain evidence="1">BMAN</strain>
    </source>
</reference>
<gene>
    <name evidence="1" type="ORF">M0811_03781</name>
</gene>
<name>A0A9Q0LX89_ANAIG</name>
<dbReference type="Proteomes" id="UP001149090">
    <property type="component" value="Unassembled WGS sequence"/>
</dbReference>
<dbReference type="AlphaFoldDB" id="A0A9Q0LX89"/>
<accession>A0A9Q0LX89</accession>
<keyword evidence="2" id="KW-1185">Reference proteome</keyword>
<organism evidence="1 2">
    <name type="scientific">Anaeramoeba ignava</name>
    <name type="common">Anaerobic marine amoeba</name>
    <dbReference type="NCBI Taxonomy" id="1746090"/>
    <lineage>
        <taxon>Eukaryota</taxon>
        <taxon>Metamonada</taxon>
        <taxon>Anaeramoebidae</taxon>
        <taxon>Anaeramoeba</taxon>
    </lineage>
</organism>
<protein>
    <submittedName>
        <fullName evidence="1">Uncharacterized protein</fullName>
    </submittedName>
</protein>
<comment type="caution">
    <text evidence="1">The sequence shown here is derived from an EMBL/GenBank/DDBJ whole genome shotgun (WGS) entry which is preliminary data.</text>
</comment>
<sequence length="271" mass="32322">MQTDINQNDSLLENSINPIDSIQEKIFLIYQKCEKLQEFVTTKLITKIQKLSKGKIQLEKTLRKNNIIHLIDKKSNINKQFAKVDQIFTETQNQISELQKILVQTEKKNPFNFCRKKLNFTKVEQNLSEMNLKKEQSFDKDEVDEIFFEYYQKSIQIQFDYKMMTQNKVLIEKNIKKIAFVLKQIHSKYLQFIKENPSFKQQNQTQETLSDRITNQEPKIIHRKKLESIEINLIQTRSEFDKSSLNFKKKIYPKSPLRFESKINQNDSGVN</sequence>
<evidence type="ECO:0000313" key="2">
    <source>
        <dbReference type="Proteomes" id="UP001149090"/>
    </source>
</evidence>